<evidence type="ECO:0000256" key="5">
    <source>
        <dbReference type="ARBA" id="ARBA00022741"/>
    </source>
</evidence>
<keyword evidence="2" id="KW-0813">Transport</keyword>
<dbReference type="Pfam" id="PF12399">
    <property type="entry name" value="BCA_ABC_TP_C"/>
    <property type="match status" value="1"/>
</dbReference>
<dbReference type="PROSITE" id="PS50893">
    <property type="entry name" value="ABC_TRANSPORTER_2"/>
    <property type="match status" value="1"/>
</dbReference>
<evidence type="ECO:0000256" key="3">
    <source>
        <dbReference type="ARBA" id="ARBA00022475"/>
    </source>
</evidence>
<keyword evidence="4" id="KW-0812">Transmembrane</keyword>
<dbReference type="OrthoDB" id="10066718at2759"/>
<dbReference type="GO" id="GO:1903806">
    <property type="term" value="P:L-isoleucine import across plasma membrane"/>
    <property type="evidence" value="ECO:0007669"/>
    <property type="project" value="TreeGrafter"/>
</dbReference>
<reference evidence="9" key="1">
    <citation type="submission" date="2020-11" db="EMBL/GenBank/DDBJ databases">
        <authorList>
            <person name="Tran Van P."/>
        </authorList>
    </citation>
    <scope>NUCLEOTIDE SEQUENCE</scope>
</reference>
<keyword evidence="5" id="KW-0547">Nucleotide-binding</keyword>
<dbReference type="InterPro" id="IPR003439">
    <property type="entry name" value="ABC_transporter-like_ATP-bd"/>
</dbReference>
<dbReference type="GO" id="GO:0015808">
    <property type="term" value="P:L-alanine transport"/>
    <property type="evidence" value="ECO:0007669"/>
    <property type="project" value="TreeGrafter"/>
</dbReference>
<dbReference type="GO" id="GO:0015188">
    <property type="term" value="F:L-isoleucine transmembrane transporter activity"/>
    <property type="evidence" value="ECO:0007669"/>
    <property type="project" value="TreeGrafter"/>
</dbReference>
<evidence type="ECO:0000313" key="9">
    <source>
        <dbReference type="EMBL" id="CAD7231537.1"/>
    </source>
</evidence>
<dbReference type="SUPFAM" id="SSF52540">
    <property type="entry name" value="P-loop containing nucleoside triphosphate hydrolases"/>
    <property type="match status" value="1"/>
</dbReference>
<proteinExistence type="predicted"/>
<dbReference type="InterPro" id="IPR032823">
    <property type="entry name" value="BCA_ABC_TP_C"/>
</dbReference>
<keyword evidence="8" id="KW-0472">Membrane</keyword>
<dbReference type="GO" id="GO:0005524">
    <property type="term" value="F:ATP binding"/>
    <property type="evidence" value="ECO:0007669"/>
    <property type="project" value="UniProtKB-KW"/>
</dbReference>
<keyword evidence="3" id="KW-1003">Cell membrane</keyword>
<dbReference type="InterPro" id="IPR027417">
    <property type="entry name" value="P-loop_NTPase"/>
</dbReference>
<dbReference type="Gene3D" id="3.40.50.300">
    <property type="entry name" value="P-loop containing nucleotide triphosphate hydrolases"/>
    <property type="match status" value="1"/>
</dbReference>
<dbReference type="EMBL" id="OB663618">
    <property type="protein sequence ID" value="CAD7231537.1"/>
    <property type="molecule type" value="Genomic_DNA"/>
</dbReference>
<dbReference type="Pfam" id="PF02653">
    <property type="entry name" value="BPD_transp_2"/>
    <property type="match status" value="1"/>
</dbReference>
<dbReference type="InterPro" id="IPR001851">
    <property type="entry name" value="ABC_transp_permease"/>
</dbReference>
<evidence type="ECO:0000256" key="6">
    <source>
        <dbReference type="ARBA" id="ARBA00022840"/>
    </source>
</evidence>
<evidence type="ECO:0000256" key="1">
    <source>
        <dbReference type="ARBA" id="ARBA00004651"/>
    </source>
</evidence>
<dbReference type="PANTHER" id="PTHR45772:SF7">
    <property type="entry name" value="AMINO ACID ABC TRANSPORTER ATP-BINDING PROTEIN"/>
    <property type="match status" value="1"/>
</dbReference>
<sequence length="362" mass="40532">MDYFVELLFSGLTRGAIYALIALGYTMVYGIIGMAAVIWSSAYGYTIEKIAYKPLRGAPRLSPLISAIVVIKVDPYQQVVQYRWANMFYVVVGSFFLSGLFRYLLHRKEMGERAMDSGKEERSMLSNIIATPKYRNTLILAGIVLALVFPLVFSTYQTNIMVTALMLQDSRIGRAWVALREDEIACQAMGIDKRKTKLTAFALGAFWAGIMGVFFAAKTTFINPASFTFLETRKEEKEIAEDSYAILEKVGLQDLVNEYAENLSYGAQRRLEIGRALATEPSILLLDEPAAGMNPQETLDLDELIREISSDGLAILLIEHDMKLVMSLSERIYVLDYGKKIAEGTPTEIRSNPEVIKAYLGE</sequence>
<organism evidence="9">
    <name type="scientific">Cyprideis torosa</name>
    <dbReference type="NCBI Taxonomy" id="163714"/>
    <lineage>
        <taxon>Eukaryota</taxon>
        <taxon>Metazoa</taxon>
        <taxon>Ecdysozoa</taxon>
        <taxon>Arthropoda</taxon>
        <taxon>Crustacea</taxon>
        <taxon>Oligostraca</taxon>
        <taxon>Ostracoda</taxon>
        <taxon>Podocopa</taxon>
        <taxon>Podocopida</taxon>
        <taxon>Cytherocopina</taxon>
        <taxon>Cytheroidea</taxon>
        <taxon>Cytherideidae</taxon>
        <taxon>Cyprideis</taxon>
    </lineage>
</organism>
<dbReference type="CDD" id="cd06581">
    <property type="entry name" value="TM_PBP1_LivM_like"/>
    <property type="match status" value="1"/>
</dbReference>
<dbReference type="GO" id="GO:0016887">
    <property type="term" value="F:ATP hydrolysis activity"/>
    <property type="evidence" value="ECO:0007669"/>
    <property type="project" value="InterPro"/>
</dbReference>
<comment type="subcellular location">
    <subcellularLocation>
        <location evidence="1">Cell membrane</location>
        <topology evidence="1">Multi-pass membrane protein</topology>
    </subcellularLocation>
</comment>
<dbReference type="GO" id="GO:1903805">
    <property type="term" value="P:L-valine import across plasma membrane"/>
    <property type="evidence" value="ECO:0007669"/>
    <property type="project" value="TreeGrafter"/>
</dbReference>
<dbReference type="InterPro" id="IPR043428">
    <property type="entry name" value="LivM-like"/>
</dbReference>
<dbReference type="GO" id="GO:0005304">
    <property type="term" value="F:L-valine transmembrane transporter activity"/>
    <property type="evidence" value="ECO:0007669"/>
    <property type="project" value="TreeGrafter"/>
</dbReference>
<evidence type="ECO:0000256" key="8">
    <source>
        <dbReference type="ARBA" id="ARBA00023136"/>
    </source>
</evidence>
<protein>
    <submittedName>
        <fullName evidence="9">Uncharacterized protein</fullName>
    </submittedName>
</protein>
<dbReference type="GO" id="GO:0005886">
    <property type="term" value="C:plasma membrane"/>
    <property type="evidence" value="ECO:0007669"/>
    <property type="project" value="UniProtKB-SubCell"/>
</dbReference>
<dbReference type="AlphaFoldDB" id="A0A7R8WM49"/>
<gene>
    <name evidence="9" type="ORF">CTOB1V02_LOCUS9384</name>
</gene>
<dbReference type="InterPro" id="IPR051120">
    <property type="entry name" value="ABC_AA/LPS_Transport"/>
</dbReference>
<evidence type="ECO:0000256" key="7">
    <source>
        <dbReference type="ARBA" id="ARBA00022989"/>
    </source>
</evidence>
<evidence type="ECO:0000256" key="4">
    <source>
        <dbReference type="ARBA" id="ARBA00022692"/>
    </source>
</evidence>
<accession>A0A7R8WM49</accession>
<dbReference type="GO" id="GO:0042941">
    <property type="term" value="P:D-alanine transmembrane transport"/>
    <property type="evidence" value="ECO:0007669"/>
    <property type="project" value="TreeGrafter"/>
</dbReference>
<keyword evidence="6" id="KW-0067">ATP-binding</keyword>
<dbReference type="PANTHER" id="PTHR45772">
    <property type="entry name" value="CONSERVED COMPONENT OF ABC TRANSPORTER FOR NATURAL AMINO ACIDS-RELATED"/>
    <property type="match status" value="1"/>
</dbReference>
<dbReference type="GO" id="GO:0015192">
    <property type="term" value="F:L-phenylalanine transmembrane transporter activity"/>
    <property type="evidence" value="ECO:0007669"/>
    <property type="project" value="TreeGrafter"/>
</dbReference>
<keyword evidence="7" id="KW-1133">Transmembrane helix</keyword>
<name>A0A7R8WM49_9CRUS</name>
<evidence type="ECO:0000256" key="2">
    <source>
        <dbReference type="ARBA" id="ARBA00022448"/>
    </source>
</evidence>